<dbReference type="PANTHER" id="PTHR35218">
    <property type="entry name" value="RNASE H DOMAIN-CONTAINING PROTEIN"/>
    <property type="match status" value="1"/>
</dbReference>
<evidence type="ECO:0000313" key="1">
    <source>
        <dbReference type="EMBL" id="KAK4278366.1"/>
    </source>
</evidence>
<sequence length="95" mass="10937">MRDIKPDMVVLVEPRISGLSVDRFISRSGFGNSYRIEARRFTGGIWLLWQESLSVSVELCHMQFVHVRLTDRGTTDSFLFTVVYGSPNNTLRKEL</sequence>
<proteinExistence type="predicted"/>
<protein>
    <submittedName>
        <fullName evidence="1">Uncharacterized protein</fullName>
    </submittedName>
</protein>
<comment type="caution">
    <text evidence="1">The sequence shown here is derived from an EMBL/GenBank/DDBJ whole genome shotgun (WGS) entry which is preliminary data.</text>
</comment>
<evidence type="ECO:0000313" key="2">
    <source>
        <dbReference type="Proteomes" id="UP001293593"/>
    </source>
</evidence>
<reference evidence="1" key="1">
    <citation type="submission" date="2023-10" db="EMBL/GenBank/DDBJ databases">
        <title>Chromosome-level genome of the transformable northern wattle, Acacia crassicarpa.</title>
        <authorList>
            <person name="Massaro I."/>
            <person name="Sinha N.R."/>
            <person name="Poethig S."/>
            <person name="Leichty A.R."/>
        </authorList>
    </citation>
    <scope>NUCLEOTIDE SEQUENCE</scope>
    <source>
        <strain evidence="1">Acra3RX</strain>
        <tissue evidence="1">Leaf</tissue>
    </source>
</reference>
<accession>A0AAE1MW88</accession>
<dbReference type="PANTHER" id="PTHR35218:SF9">
    <property type="entry name" value="ENDONUCLEASE_EXONUCLEASE_PHOSPHATASE DOMAIN-CONTAINING PROTEIN"/>
    <property type="match status" value="1"/>
</dbReference>
<dbReference type="AlphaFoldDB" id="A0AAE1MW88"/>
<dbReference type="EMBL" id="JAWXYG010000003">
    <property type="protein sequence ID" value="KAK4278366.1"/>
    <property type="molecule type" value="Genomic_DNA"/>
</dbReference>
<organism evidence="1 2">
    <name type="scientific">Acacia crassicarpa</name>
    <name type="common">northern wattle</name>
    <dbReference type="NCBI Taxonomy" id="499986"/>
    <lineage>
        <taxon>Eukaryota</taxon>
        <taxon>Viridiplantae</taxon>
        <taxon>Streptophyta</taxon>
        <taxon>Embryophyta</taxon>
        <taxon>Tracheophyta</taxon>
        <taxon>Spermatophyta</taxon>
        <taxon>Magnoliopsida</taxon>
        <taxon>eudicotyledons</taxon>
        <taxon>Gunneridae</taxon>
        <taxon>Pentapetalae</taxon>
        <taxon>rosids</taxon>
        <taxon>fabids</taxon>
        <taxon>Fabales</taxon>
        <taxon>Fabaceae</taxon>
        <taxon>Caesalpinioideae</taxon>
        <taxon>mimosoid clade</taxon>
        <taxon>Acacieae</taxon>
        <taxon>Acacia</taxon>
    </lineage>
</organism>
<gene>
    <name evidence="1" type="ORF">QN277_016221</name>
</gene>
<keyword evidence="2" id="KW-1185">Reference proteome</keyword>
<name>A0AAE1MW88_9FABA</name>
<dbReference type="Proteomes" id="UP001293593">
    <property type="component" value="Unassembled WGS sequence"/>
</dbReference>